<dbReference type="SUPFAM" id="SSF101148">
    <property type="entry name" value="Plant invertase/pectin methylesterase inhibitor"/>
    <property type="match status" value="1"/>
</dbReference>
<dbReference type="SMART" id="SM00856">
    <property type="entry name" value="PMEI"/>
    <property type="match status" value="1"/>
</dbReference>
<comment type="caution">
    <text evidence="4">The sequence shown here is derived from an EMBL/GenBank/DDBJ whole genome shotgun (WGS) entry which is preliminary data.</text>
</comment>
<dbReference type="Proteomes" id="UP000655225">
    <property type="component" value="Unassembled WGS sequence"/>
</dbReference>
<dbReference type="Gene3D" id="1.20.140.40">
    <property type="entry name" value="Invertase/pectin methylesterase inhibitor family protein"/>
    <property type="match status" value="1"/>
</dbReference>
<protein>
    <recommendedName>
        <fullName evidence="3">Pectinesterase inhibitor domain-containing protein</fullName>
    </recommendedName>
</protein>
<organism evidence="4 5">
    <name type="scientific">Tetracentron sinense</name>
    <name type="common">Spur-leaf</name>
    <dbReference type="NCBI Taxonomy" id="13715"/>
    <lineage>
        <taxon>Eukaryota</taxon>
        <taxon>Viridiplantae</taxon>
        <taxon>Streptophyta</taxon>
        <taxon>Embryophyta</taxon>
        <taxon>Tracheophyta</taxon>
        <taxon>Spermatophyta</taxon>
        <taxon>Magnoliopsida</taxon>
        <taxon>Trochodendrales</taxon>
        <taxon>Trochodendraceae</taxon>
        <taxon>Tetracentron</taxon>
    </lineage>
</organism>
<dbReference type="PANTHER" id="PTHR31080:SF296">
    <property type="entry name" value="OS05G0360900 PROTEIN"/>
    <property type="match status" value="1"/>
</dbReference>
<dbReference type="AlphaFoldDB" id="A0A834ZWU9"/>
<reference evidence="4 5" key="1">
    <citation type="submission" date="2020-04" db="EMBL/GenBank/DDBJ databases">
        <title>Plant Genome Project.</title>
        <authorList>
            <person name="Zhang R.-G."/>
        </authorList>
    </citation>
    <scope>NUCLEOTIDE SEQUENCE [LARGE SCALE GENOMIC DNA]</scope>
    <source>
        <strain evidence="4">YNK0</strain>
        <tissue evidence="4">Leaf</tissue>
    </source>
</reference>
<dbReference type="InterPro" id="IPR035513">
    <property type="entry name" value="Invertase/methylesterase_inhib"/>
</dbReference>
<dbReference type="Pfam" id="PF04043">
    <property type="entry name" value="PMEI"/>
    <property type="match status" value="1"/>
</dbReference>
<evidence type="ECO:0000259" key="3">
    <source>
        <dbReference type="SMART" id="SM00856"/>
    </source>
</evidence>
<dbReference type="NCBIfam" id="TIGR01614">
    <property type="entry name" value="PME_inhib"/>
    <property type="match status" value="1"/>
</dbReference>
<feature type="signal peptide" evidence="2">
    <location>
        <begin position="1"/>
        <end position="21"/>
    </location>
</feature>
<evidence type="ECO:0000313" key="5">
    <source>
        <dbReference type="Proteomes" id="UP000655225"/>
    </source>
</evidence>
<name>A0A834ZWU9_TETSI</name>
<gene>
    <name evidence="4" type="ORF">HHK36_000994</name>
</gene>
<dbReference type="OMA" id="TCHASSN"/>
<evidence type="ECO:0000313" key="4">
    <source>
        <dbReference type="EMBL" id="KAF8413020.1"/>
    </source>
</evidence>
<accession>A0A834ZWU9</accession>
<dbReference type="InterPro" id="IPR051955">
    <property type="entry name" value="PME_Inhibitor"/>
</dbReference>
<evidence type="ECO:0000256" key="2">
    <source>
        <dbReference type="SAM" id="SignalP"/>
    </source>
</evidence>
<dbReference type="InterPro" id="IPR006501">
    <property type="entry name" value="Pectinesterase_inhib_dom"/>
</dbReference>
<dbReference type="GO" id="GO:0004857">
    <property type="term" value="F:enzyme inhibitor activity"/>
    <property type="evidence" value="ECO:0007669"/>
    <property type="project" value="InterPro"/>
</dbReference>
<keyword evidence="5" id="KW-1185">Reference proteome</keyword>
<dbReference type="OrthoDB" id="1430376at2759"/>
<feature type="chain" id="PRO_5032269089" description="Pectinesterase inhibitor domain-containing protein" evidence="2">
    <location>
        <begin position="22"/>
        <end position="135"/>
    </location>
</feature>
<proteinExistence type="predicted"/>
<feature type="domain" description="Pectinesterase inhibitor" evidence="3">
    <location>
        <begin position="21"/>
        <end position="133"/>
    </location>
</feature>
<evidence type="ECO:0000256" key="1">
    <source>
        <dbReference type="ARBA" id="ARBA00022729"/>
    </source>
</evidence>
<dbReference type="PANTHER" id="PTHR31080">
    <property type="entry name" value="PECTINESTERASE INHIBITOR-LIKE"/>
    <property type="match status" value="1"/>
</dbReference>
<dbReference type="CDD" id="cd15798">
    <property type="entry name" value="PMEI-like_3"/>
    <property type="match status" value="1"/>
</dbReference>
<sequence length="135" mass="14904">MARVTLSLLLLLSMILSMAAGATDFIKASCSATRYPALCVQSLSVYADEIQKSPQKLAKAALSVSLTRARSAKAFVSNMTKIKGLKSREYQAMKDCVDEMDDTVDQLSQSVSEMGHLNKDFMWHISNVQTWAAHR</sequence>
<keyword evidence="1 2" id="KW-0732">Signal</keyword>
<dbReference type="EMBL" id="JABCRI010000001">
    <property type="protein sequence ID" value="KAF8413020.1"/>
    <property type="molecule type" value="Genomic_DNA"/>
</dbReference>